<evidence type="ECO:0000256" key="5">
    <source>
        <dbReference type="SAM" id="Phobius"/>
    </source>
</evidence>
<dbReference type="AlphaFoldDB" id="A0A1F8FM48"/>
<dbReference type="PANTHER" id="PTHR37422">
    <property type="entry name" value="TEICHURONIC ACID BIOSYNTHESIS PROTEIN TUAE"/>
    <property type="match status" value="1"/>
</dbReference>
<feature type="transmembrane region" description="Helical" evidence="5">
    <location>
        <begin position="248"/>
        <end position="266"/>
    </location>
</feature>
<gene>
    <name evidence="7" type="ORF">A3C71_02605</name>
</gene>
<feature type="transmembrane region" description="Helical" evidence="5">
    <location>
        <begin position="77"/>
        <end position="97"/>
    </location>
</feature>
<keyword evidence="2 5" id="KW-0812">Transmembrane</keyword>
<feature type="transmembrane region" description="Helical" evidence="5">
    <location>
        <begin position="134"/>
        <end position="156"/>
    </location>
</feature>
<feature type="transmembrane region" description="Helical" evidence="5">
    <location>
        <begin position="397"/>
        <end position="417"/>
    </location>
</feature>
<reference evidence="7 8" key="1">
    <citation type="journal article" date="2016" name="Nat. Commun.">
        <title>Thousands of microbial genomes shed light on interconnected biogeochemical processes in an aquifer system.</title>
        <authorList>
            <person name="Anantharaman K."/>
            <person name="Brown C.T."/>
            <person name="Hug L.A."/>
            <person name="Sharon I."/>
            <person name="Castelle C.J."/>
            <person name="Probst A.J."/>
            <person name="Thomas B.C."/>
            <person name="Singh A."/>
            <person name="Wilkins M.J."/>
            <person name="Karaoz U."/>
            <person name="Brodie E.L."/>
            <person name="Williams K.H."/>
            <person name="Hubbard S.S."/>
            <person name="Banfield J.F."/>
        </authorList>
    </citation>
    <scope>NUCLEOTIDE SEQUENCE [LARGE SCALE GENOMIC DNA]</scope>
</reference>
<comment type="caution">
    <text evidence="7">The sequence shown here is derived from an EMBL/GenBank/DDBJ whole genome shotgun (WGS) entry which is preliminary data.</text>
</comment>
<accession>A0A1F8FM48</accession>
<keyword evidence="3 5" id="KW-1133">Transmembrane helix</keyword>
<evidence type="ECO:0000313" key="8">
    <source>
        <dbReference type="Proteomes" id="UP000178197"/>
    </source>
</evidence>
<dbReference type="GO" id="GO:0016020">
    <property type="term" value="C:membrane"/>
    <property type="evidence" value="ECO:0007669"/>
    <property type="project" value="UniProtKB-SubCell"/>
</dbReference>
<feature type="transmembrane region" description="Helical" evidence="5">
    <location>
        <begin position="199"/>
        <end position="217"/>
    </location>
</feature>
<organism evidence="7 8">
    <name type="scientific">Candidatus Yanofskybacteria bacterium RIFCSPHIGHO2_02_FULL_43_15c</name>
    <dbReference type="NCBI Taxonomy" id="1802679"/>
    <lineage>
        <taxon>Bacteria</taxon>
        <taxon>Candidatus Yanofskyibacteriota</taxon>
    </lineage>
</organism>
<dbReference type="Proteomes" id="UP000178197">
    <property type="component" value="Unassembled WGS sequence"/>
</dbReference>
<evidence type="ECO:0000313" key="7">
    <source>
        <dbReference type="EMBL" id="OGN13556.1"/>
    </source>
</evidence>
<dbReference type="InterPro" id="IPR051533">
    <property type="entry name" value="WaaL-like"/>
</dbReference>
<feature type="transmembrane region" description="Helical" evidence="5">
    <location>
        <begin position="305"/>
        <end position="324"/>
    </location>
</feature>
<feature type="transmembrane region" description="Helical" evidence="5">
    <location>
        <begin position="37"/>
        <end position="56"/>
    </location>
</feature>
<evidence type="ECO:0000256" key="1">
    <source>
        <dbReference type="ARBA" id="ARBA00004141"/>
    </source>
</evidence>
<proteinExistence type="predicted"/>
<evidence type="ECO:0000256" key="2">
    <source>
        <dbReference type="ARBA" id="ARBA00022692"/>
    </source>
</evidence>
<dbReference type="InterPro" id="IPR007016">
    <property type="entry name" value="O-antigen_ligase-rel_domated"/>
</dbReference>
<feature type="transmembrane region" description="Helical" evidence="5">
    <location>
        <begin position="7"/>
        <end position="25"/>
    </location>
</feature>
<feature type="transmembrane region" description="Helical" evidence="5">
    <location>
        <begin position="424"/>
        <end position="443"/>
    </location>
</feature>
<sequence length="474" mass="53912">MIASIEKYLFYLFIFALPFQTRIILKSWGVGFNEWSSAFLYGTDLLLILLFILWIIRKGFPRSNLVDTRSDLVSYKIGSCTQFLFFIFLVIAALSITQAGNKILSFYSWLKILELAGLYFYVRSSLGKVFTLNGAFLAVIISGFFQSLIAIGQSLLQHSLGLKWLGESILRNNFSGVAVVATEGEKFLRAYGATPHPNILAAWLFLAIFAFYFLFLYRAQKSGDTTIQGRSGYSFGELADPKLCTPKAPRNIFALMIYSVLLWGLFSTFSRVAIGLWIAGIVVRLLIIWLKKKKYNLGLAFKNRLRLLLGITPVVVIVFGFFYWPQVQSRIFISSQEQAVSQRILYNKLASQMITDKPLLGIGLGQFVRVTQVKFKNYPDFFYQPVHNMYLLIANEIGLLGVAAFLGWLAALIWAYIRNNKFKEFYHISFFIVFLSILAMGLFDHFLWTLQQGQLIFWLTVGLISASGKTLEVV</sequence>
<evidence type="ECO:0000259" key="6">
    <source>
        <dbReference type="Pfam" id="PF04932"/>
    </source>
</evidence>
<feature type="domain" description="O-antigen ligase-related" evidence="6">
    <location>
        <begin position="260"/>
        <end position="406"/>
    </location>
</feature>
<evidence type="ECO:0000256" key="4">
    <source>
        <dbReference type="ARBA" id="ARBA00023136"/>
    </source>
</evidence>
<feature type="transmembrane region" description="Helical" evidence="5">
    <location>
        <begin position="272"/>
        <end position="290"/>
    </location>
</feature>
<dbReference type="EMBL" id="MGJT01000005">
    <property type="protein sequence ID" value="OGN13556.1"/>
    <property type="molecule type" value="Genomic_DNA"/>
</dbReference>
<comment type="subcellular location">
    <subcellularLocation>
        <location evidence="1">Membrane</location>
        <topology evidence="1">Multi-pass membrane protein</topology>
    </subcellularLocation>
</comment>
<dbReference type="Pfam" id="PF04932">
    <property type="entry name" value="Wzy_C"/>
    <property type="match status" value="1"/>
</dbReference>
<protein>
    <recommendedName>
        <fullName evidence="6">O-antigen ligase-related domain-containing protein</fullName>
    </recommendedName>
</protein>
<dbReference type="PANTHER" id="PTHR37422:SF17">
    <property type="entry name" value="O-ANTIGEN LIGASE"/>
    <property type="match status" value="1"/>
</dbReference>
<keyword evidence="4 5" id="KW-0472">Membrane</keyword>
<feature type="transmembrane region" description="Helical" evidence="5">
    <location>
        <begin position="103"/>
        <end position="122"/>
    </location>
</feature>
<name>A0A1F8FM48_9BACT</name>
<evidence type="ECO:0000256" key="3">
    <source>
        <dbReference type="ARBA" id="ARBA00022989"/>
    </source>
</evidence>